<comment type="caution">
    <text evidence="1">The sequence shown here is derived from an EMBL/GenBank/DDBJ whole genome shotgun (WGS) entry which is preliminary data.</text>
</comment>
<proteinExistence type="predicted"/>
<name>A0ABN2UJZ3_9ACTN</name>
<evidence type="ECO:0000313" key="1">
    <source>
        <dbReference type="EMBL" id="GAA2038142.1"/>
    </source>
</evidence>
<accession>A0ABN2UJZ3</accession>
<dbReference type="RefSeq" id="WP_344667552.1">
    <property type="nucleotide sequence ID" value="NZ_BAAAQN010000026.1"/>
</dbReference>
<dbReference type="EMBL" id="BAAAQN010000026">
    <property type="protein sequence ID" value="GAA2038142.1"/>
    <property type="molecule type" value="Genomic_DNA"/>
</dbReference>
<gene>
    <name evidence="1" type="ORF">GCM10009839_44460</name>
</gene>
<dbReference type="InterPro" id="IPR006311">
    <property type="entry name" value="TAT_signal"/>
</dbReference>
<dbReference type="Proteomes" id="UP001500751">
    <property type="component" value="Unassembled WGS sequence"/>
</dbReference>
<keyword evidence="2" id="KW-1185">Reference proteome</keyword>
<protein>
    <submittedName>
        <fullName evidence="1">Uncharacterized protein</fullName>
    </submittedName>
</protein>
<reference evidence="1 2" key="1">
    <citation type="journal article" date="2019" name="Int. J. Syst. Evol. Microbiol.">
        <title>The Global Catalogue of Microorganisms (GCM) 10K type strain sequencing project: providing services to taxonomists for standard genome sequencing and annotation.</title>
        <authorList>
            <consortium name="The Broad Institute Genomics Platform"/>
            <consortium name="The Broad Institute Genome Sequencing Center for Infectious Disease"/>
            <person name="Wu L."/>
            <person name="Ma J."/>
        </authorList>
    </citation>
    <scope>NUCLEOTIDE SEQUENCE [LARGE SCALE GENOMIC DNA]</scope>
    <source>
        <strain evidence="1 2">JCM 16014</strain>
    </source>
</reference>
<dbReference type="PROSITE" id="PS51318">
    <property type="entry name" value="TAT"/>
    <property type="match status" value="1"/>
</dbReference>
<evidence type="ECO:0000313" key="2">
    <source>
        <dbReference type="Proteomes" id="UP001500751"/>
    </source>
</evidence>
<sequence>MFERSSGSVSGSVSRPVSRSRRIVLGVAASLAAGTCAAATMGSGVAQAAGGKTAVVPGDLLVSRVHYTGTAGMITPGVTVLPTGVVAVADGTFAHVWDNALVDANFGVTAPIYLDQITPSGAPVSTIAVPNGTPGASSRGHDLLMGSFSSKSELALNLSSGGSAVTFMGYVTPANTLDASNGNTPGVVDPTNPDAQSVYRAVAELDRNGKFWFTQTNAYSGDNGRAAVLDDATGLYYAAGNSNNGDGTATPGVIFGTGAQLIQPAYETEADQVTGSPTPVGGFSITQLPANTKADKLGKDTNFAEVAEYNNVIYYTKGSGSNGIDTVYFVDTTGTACPQGVGLPVPGAPLPSTADAYDPVTGKPANNMCVLAGFPTATAKSIKTPDTGAVSNAASFGAMWFANATTVYVADSGNGNDAYSDGAGAGAGAGVYSAAAAQNLAGIQKWSLVGGAWRYDYTLNAGLGLGVPYVVAGLPTGTNPGTGRPWAPAVDGIRNFTGKVNGDGSVTLYGVTTSVGGVSDYGANPNKLVEVSDDVAATVLPGGEQFVTLRTAEAGDVLRGVSFAPGSGR</sequence>
<organism evidence="1 2">
    <name type="scientific">Catenulispora yoronensis</name>
    <dbReference type="NCBI Taxonomy" id="450799"/>
    <lineage>
        <taxon>Bacteria</taxon>
        <taxon>Bacillati</taxon>
        <taxon>Actinomycetota</taxon>
        <taxon>Actinomycetes</taxon>
        <taxon>Catenulisporales</taxon>
        <taxon>Catenulisporaceae</taxon>
        <taxon>Catenulispora</taxon>
    </lineage>
</organism>